<feature type="region of interest" description="Disordered" evidence="1">
    <location>
        <begin position="94"/>
        <end position="127"/>
    </location>
</feature>
<protein>
    <submittedName>
        <fullName evidence="2">Uncharacterized protein</fullName>
    </submittedName>
</protein>
<dbReference type="VEuPathDB" id="PiroplasmaDB:TOT_010000822"/>
<proteinExistence type="predicted"/>
<accession>J4D662</accession>
<evidence type="ECO:0000256" key="1">
    <source>
        <dbReference type="SAM" id="MobiDB-lite"/>
    </source>
</evidence>
<dbReference type="EMBL" id="AP011946">
    <property type="protein sequence ID" value="BAM39365.1"/>
    <property type="molecule type" value="Genomic_DNA"/>
</dbReference>
<dbReference type="KEGG" id="tot:TOT_010000822"/>
<dbReference type="OrthoDB" id="10411317at2759"/>
<keyword evidence="3" id="KW-1185">Reference proteome</keyword>
<sequence>MDTLAVLALGSYLFNVDLKMGFKKLFRKGKPKTTPADNTGSIKINDVPRQNTIYLTPSPEFASTPRCLSELKKLSESSKTHNFFKKLSTKDIPRHSRSVNTKGRHERAGPPEQSNPPKSTDAVFIQPFPDEPPLQQRLYKELGPNPLTLSPSSGTLDVAWTWTDRVYYMLQPCLCDRLDIGPGFL</sequence>
<organism evidence="2 3">
    <name type="scientific">Theileria orientalis strain Shintoku</name>
    <dbReference type="NCBI Taxonomy" id="869250"/>
    <lineage>
        <taxon>Eukaryota</taxon>
        <taxon>Sar</taxon>
        <taxon>Alveolata</taxon>
        <taxon>Apicomplexa</taxon>
        <taxon>Aconoidasida</taxon>
        <taxon>Piroplasmida</taxon>
        <taxon>Theileriidae</taxon>
        <taxon>Theileria</taxon>
    </lineage>
</organism>
<gene>
    <name evidence="2" type="ORF">TOT_010000822</name>
</gene>
<evidence type="ECO:0000313" key="3">
    <source>
        <dbReference type="Proteomes" id="UP000003786"/>
    </source>
</evidence>
<dbReference type="Proteomes" id="UP000003786">
    <property type="component" value="Chromosome 1"/>
</dbReference>
<reference evidence="2 3" key="1">
    <citation type="journal article" date="2012" name="MBio">
        <title>Comparative genome analysis of three eukaryotic parasites with differing abilities to transform leukocytes reveals key mediators of Theileria-induced leukocyte transformation.</title>
        <authorList>
            <person name="Hayashida K."/>
            <person name="Hara Y."/>
            <person name="Abe T."/>
            <person name="Yamasaki C."/>
            <person name="Toyoda A."/>
            <person name="Kosuge T."/>
            <person name="Suzuki Y."/>
            <person name="Sato Y."/>
            <person name="Kawashima S."/>
            <person name="Katayama T."/>
            <person name="Wakaguri H."/>
            <person name="Inoue N."/>
            <person name="Homma K."/>
            <person name="Tada-Umezaki M."/>
            <person name="Yagi Y."/>
            <person name="Fujii Y."/>
            <person name="Habara T."/>
            <person name="Kanehisa M."/>
            <person name="Watanabe H."/>
            <person name="Ito K."/>
            <person name="Gojobori T."/>
            <person name="Sugawara H."/>
            <person name="Imanishi T."/>
            <person name="Weir W."/>
            <person name="Gardner M."/>
            <person name="Pain A."/>
            <person name="Shiels B."/>
            <person name="Hattori M."/>
            <person name="Nene V."/>
            <person name="Sugimoto C."/>
        </authorList>
    </citation>
    <scope>NUCLEOTIDE SEQUENCE [LARGE SCALE GENOMIC DNA]</scope>
    <source>
        <strain evidence="2 3">Shintoku</strain>
    </source>
</reference>
<name>J4D662_THEOR</name>
<evidence type="ECO:0000313" key="2">
    <source>
        <dbReference type="EMBL" id="BAM39365.1"/>
    </source>
</evidence>
<dbReference type="GeneID" id="20713692"/>
<dbReference type="RefSeq" id="XP_009689666.1">
    <property type="nucleotide sequence ID" value="XM_009691371.1"/>
</dbReference>
<dbReference type="AlphaFoldDB" id="J4D662"/>